<evidence type="ECO:0000313" key="9">
    <source>
        <dbReference type="EMBL" id="UUX60606.1"/>
    </source>
</evidence>
<evidence type="ECO:0000256" key="5">
    <source>
        <dbReference type="ARBA" id="ARBA00023136"/>
    </source>
</evidence>
<accession>A0A5B8IGI0</accession>
<dbReference type="Pfam" id="PF12823">
    <property type="entry name" value="DUF3817"/>
    <property type="match status" value="1"/>
</dbReference>
<sequence>MSPSALYRTVARAEAITWTLLIIAMVLKYAVKVGDWPVSIAGFVHGFVFLTYIATSVLVGMNQRWSKRLILGAAATSVIPYLTVPFDRWLERRGKLVGSWRTQASEHPADQRWTDSTMRWLVARPVLSSIALFVLIVAVFSTMLVMGPPGGRS</sequence>
<feature type="transmembrane region" description="Helical" evidence="6">
    <location>
        <begin position="126"/>
        <end position="147"/>
    </location>
</feature>
<dbReference type="InterPro" id="IPR023845">
    <property type="entry name" value="DUF3817_TM"/>
</dbReference>
<reference evidence="9" key="2">
    <citation type="journal article" date="2022" name="Pest Manag. Sci.">
        <title>Glutamicibacter halophytocola-mediated host fitness of potato tuber moth on Solanaceae crops.</title>
        <authorList>
            <person name="Wang W."/>
            <person name="Xiao G."/>
            <person name="Du G."/>
            <person name="Chang L."/>
            <person name="Yang Y."/>
            <person name="Ye J."/>
            <person name="Chen B."/>
        </authorList>
    </citation>
    <scope>NUCLEOTIDE SEQUENCE</scope>
    <source>
        <strain evidence="9">S2</strain>
    </source>
</reference>
<dbReference type="PANTHER" id="PTHR40077:SF1">
    <property type="entry name" value="MEMBRANE PROTEIN"/>
    <property type="match status" value="1"/>
</dbReference>
<dbReference type="RefSeq" id="WP_146275133.1">
    <property type="nucleotide sequence ID" value="NZ_CP042260.1"/>
</dbReference>
<dbReference type="GO" id="GO:0005886">
    <property type="term" value="C:plasma membrane"/>
    <property type="evidence" value="ECO:0007669"/>
    <property type="project" value="UniProtKB-SubCell"/>
</dbReference>
<dbReference type="Proteomes" id="UP001060018">
    <property type="component" value="Chromosome"/>
</dbReference>
<name>A0A5B8IGI0_9MICC</name>
<dbReference type="NCBIfam" id="TIGR03954">
    <property type="entry name" value="integ_memb_HG"/>
    <property type="match status" value="1"/>
</dbReference>
<proteinExistence type="predicted"/>
<evidence type="ECO:0000259" key="7">
    <source>
        <dbReference type="Pfam" id="PF12823"/>
    </source>
</evidence>
<comment type="subcellular location">
    <subcellularLocation>
        <location evidence="1">Cell membrane</location>
        <topology evidence="1">Multi-pass membrane protein</topology>
    </subcellularLocation>
</comment>
<reference evidence="8 10" key="1">
    <citation type="submission" date="2019-07" db="EMBL/GenBank/DDBJ databases">
        <title>Complete Genome Sequence of drought tolerant Plant Growth-Promoting Rhizobacterium Glutamicibacter halophytocola DR408.</title>
        <authorList>
            <person name="Nishu S.D."/>
            <person name="Lee T.K."/>
        </authorList>
    </citation>
    <scope>NUCLEOTIDE SEQUENCE [LARGE SCALE GENOMIC DNA]</scope>
    <source>
        <strain evidence="8 10">DR408</strain>
    </source>
</reference>
<feature type="transmembrane region" description="Helical" evidence="6">
    <location>
        <begin position="43"/>
        <end position="62"/>
    </location>
</feature>
<evidence type="ECO:0000256" key="2">
    <source>
        <dbReference type="ARBA" id="ARBA00022475"/>
    </source>
</evidence>
<evidence type="ECO:0000256" key="6">
    <source>
        <dbReference type="SAM" id="Phobius"/>
    </source>
</evidence>
<dbReference type="Proteomes" id="UP000320717">
    <property type="component" value="Chromosome"/>
</dbReference>
<protein>
    <submittedName>
        <fullName evidence="9">DUF3817 domain-containing protein</fullName>
    </submittedName>
</protein>
<keyword evidence="10" id="KW-1185">Reference proteome</keyword>
<dbReference type="OrthoDB" id="3396203at2"/>
<feature type="domain" description="DUF3817" evidence="7">
    <location>
        <begin position="6"/>
        <end position="92"/>
    </location>
</feature>
<keyword evidence="5 6" id="KW-0472">Membrane</keyword>
<evidence type="ECO:0000256" key="4">
    <source>
        <dbReference type="ARBA" id="ARBA00022989"/>
    </source>
</evidence>
<gene>
    <name evidence="8" type="ORF">FQA45_02555</name>
    <name evidence="9" type="ORF">NUH22_08395</name>
</gene>
<evidence type="ECO:0000256" key="1">
    <source>
        <dbReference type="ARBA" id="ARBA00004651"/>
    </source>
</evidence>
<evidence type="ECO:0000313" key="10">
    <source>
        <dbReference type="Proteomes" id="UP000320717"/>
    </source>
</evidence>
<evidence type="ECO:0000313" key="8">
    <source>
        <dbReference type="EMBL" id="QDY65272.1"/>
    </source>
</evidence>
<evidence type="ECO:0000256" key="3">
    <source>
        <dbReference type="ARBA" id="ARBA00022692"/>
    </source>
</evidence>
<keyword evidence="3 6" id="KW-0812">Transmembrane</keyword>
<evidence type="ECO:0000313" key="11">
    <source>
        <dbReference type="Proteomes" id="UP001060018"/>
    </source>
</evidence>
<dbReference type="AlphaFoldDB" id="A0A5B8IGI0"/>
<dbReference type="EMBL" id="CP042260">
    <property type="protein sequence ID" value="QDY65272.1"/>
    <property type="molecule type" value="Genomic_DNA"/>
</dbReference>
<feature type="transmembrane region" description="Helical" evidence="6">
    <location>
        <begin position="12"/>
        <end position="31"/>
    </location>
</feature>
<dbReference type="EMBL" id="CP102487">
    <property type="protein sequence ID" value="UUX60606.1"/>
    <property type="molecule type" value="Genomic_DNA"/>
</dbReference>
<keyword evidence="2" id="KW-1003">Cell membrane</keyword>
<dbReference type="PANTHER" id="PTHR40077">
    <property type="entry name" value="MEMBRANE PROTEIN-RELATED"/>
    <property type="match status" value="1"/>
</dbReference>
<organism evidence="9 11">
    <name type="scientific">Glutamicibacter halophytocola</name>
    <dbReference type="NCBI Taxonomy" id="1933880"/>
    <lineage>
        <taxon>Bacteria</taxon>
        <taxon>Bacillati</taxon>
        <taxon>Actinomycetota</taxon>
        <taxon>Actinomycetes</taxon>
        <taxon>Micrococcales</taxon>
        <taxon>Micrococcaceae</taxon>
        <taxon>Glutamicibacter</taxon>
    </lineage>
</organism>
<keyword evidence="4 6" id="KW-1133">Transmembrane helix</keyword>